<evidence type="ECO:0000313" key="3">
    <source>
        <dbReference type="Proteomes" id="UP000887229"/>
    </source>
</evidence>
<comment type="caution">
    <text evidence="2">The sequence shown here is derived from an EMBL/GenBank/DDBJ whole genome shotgun (WGS) entry which is preliminary data.</text>
</comment>
<reference evidence="2" key="1">
    <citation type="journal article" date="2021" name="IMA Fungus">
        <title>Genomic characterization of three marine fungi, including Emericellopsis atlantica sp. nov. with signatures of a generalist lifestyle and marine biomass degradation.</title>
        <authorList>
            <person name="Hagestad O.C."/>
            <person name="Hou L."/>
            <person name="Andersen J.H."/>
            <person name="Hansen E.H."/>
            <person name="Altermark B."/>
            <person name="Li C."/>
            <person name="Kuhnert E."/>
            <person name="Cox R.J."/>
            <person name="Crous P.W."/>
            <person name="Spatafora J.W."/>
            <person name="Lail K."/>
            <person name="Amirebrahimi M."/>
            <person name="Lipzen A."/>
            <person name="Pangilinan J."/>
            <person name="Andreopoulos W."/>
            <person name="Hayes R.D."/>
            <person name="Ng V."/>
            <person name="Grigoriev I.V."/>
            <person name="Jackson S.A."/>
            <person name="Sutton T.D.S."/>
            <person name="Dobson A.D.W."/>
            <person name="Rama T."/>
        </authorList>
    </citation>
    <scope>NUCLEOTIDE SEQUENCE</scope>
    <source>
        <strain evidence="2">TS7</strain>
    </source>
</reference>
<dbReference type="GeneID" id="70291505"/>
<gene>
    <name evidence="2" type="ORF">F5Z01DRAFT_549814</name>
</gene>
<dbReference type="EMBL" id="MU251250">
    <property type="protein sequence ID" value="KAG9255607.1"/>
    <property type="molecule type" value="Genomic_DNA"/>
</dbReference>
<evidence type="ECO:0000313" key="2">
    <source>
        <dbReference type="EMBL" id="KAG9255607.1"/>
    </source>
</evidence>
<organism evidence="2 3">
    <name type="scientific">Emericellopsis atlantica</name>
    <dbReference type="NCBI Taxonomy" id="2614577"/>
    <lineage>
        <taxon>Eukaryota</taxon>
        <taxon>Fungi</taxon>
        <taxon>Dikarya</taxon>
        <taxon>Ascomycota</taxon>
        <taxon>Pezizomycotina</taxon>
        <taxon>Sordariomycetes</taxon>
        <taxon>Hypocreomycetidae</taxon>
        <taxon>Hypocreales</taxon>
        <taxon>Bionectriaceae</taxon>
        <taxon>Emericellopsis</taxon>
    </lineage>
</organism>
<dbReference type="Proteomes" id="UP000887229">
    <property type="component" value="Unassembled WGS sequence"/>
</dbReference>
<proteinExistence type="predicted"/>
<name>A0A9P7ZPR8_9HYPO</name>
<accession>A0A9P7ZPR8</accession>
<protein>
    <submittedName>
        <fullName evidence="2">Uncharacterized protein</fullName>
    </submittedName>
</protein>
<evidence type="ECO:0000256" key="1">
    <source>
        <dbReference type="SAM" id="MobiDB-lite"/>
    </source>
</evidence>
<feature type="region of interest" description="Disordered" evidence="1">
    <location>
        <begin position="186"/>
        <end position="213"/>
    </location>
</feature>
<keyword evidence="3" id="KW-1185">Reference proteome</keyword>
<sequence length="261" mass="28831">MRVLHARAGECRIGLSLGAAACSLPGYTVHMCVVQSARLGAMRGAAWCSLFIIVENDKGVQHGQFPSLHPVWTSLVGITTTSGCLTRSRFRHQISLIPEFTAVLLLISAERNQGTESRRQPQDNRSSGRDTRTCYTSTYLYVARLVFILPCGVLRTPVEGGSQGRENVFRVKTERNGACQRKPEIGQDSAMRSQRPRRWHDPPFNSPSSLRGRLPTSLNAPLAALRPPRDKERCLRTFVRTGARFSSVITKRASEGVVSAV</sequence>
<dbReference type="RefSeq" id="XP_046119531.1">
    <property type="nucleotide sequence ID" value="XM_046260602.1"/>
</dbReference>
<dbReference type="AlphaFoldDB" id="A0A9P7ZPR8"/>